<sequence length="277" mass="29851">MAWFTFILLDRIPQVQCLLLPIHTSTPPPSSQGHNTLNQTFLLKMSSWQLLHPVQIPTKILLTAANLFTLTATSQRSILPVELASLLDPKNLDALEAFGGIDTLLDGLGTDSLGGLTPAGTAGAGVGGSQSGRLTCAWLVPRFWDTSASLLASPLDWVEGVAIMIAVLIVVVVGSINDWQKERQFKVLNEKKEECEVKVIRDGIERLIDVKEVIVGNVALLEPREIDHCDGIFLAGHNVKHDESVATCKSDAIKKASYADCLMLKQALSGVHAEGGV</sequence>
<dbReference type="Pfam" id="PF00122">
    <property type="entry name" value="E1-E2_ATPase"/>
    <property type="match status" value="1"/>
</dbReference>
<evidence type="ECO:0000313" key="6">
    <source>
        <dbReference type="EMBL" id="KIK37850.1"/>
    </source>
</evidence>
<reference evidence="7" key="2">
    <citation type="submission" date="2015-01" db="EMBL/GenBank/DDBJ databases">
        <title>Evolutionary Origins and Diversification of the Mycorrhizal Mutualists.</title>
        <authorList>
            <consortium name="DOE Joint Genome Institute"/>
            <consortium name="Mycorrhizal Genomics Consortium"/>
            <person name="Kohler A."/>
            <person name="Kuo A."/>
            <person name="Nagy L.G."/>
            <person name="Floudas D."/>
            <person name="Copeland A."/>
            <person name="Barry K.W."/>
            <person name="Cichocki N."/>
            <person name="Veneault-Fourrey C."/>
            <person name="LaButti K."/>
            <person name="Lindquist E.A."/>
            <person name="Lipzen A."/>
            <person name="Lundell T."/>
            <person name="Morin E."/>
            <person name="Murat C."/>
            <person name="Riley R."/>
            <person name="Ohm R."/>
            <person name="Sun H."/>
            <person name="Tunlid A."/>
            <person name="Henrissat B."/>
            <person name="Grigoriev I.V."/>
            <person name="Hibbett D.S."/>
            <person name="Martin F."/>
        </authorList>
    </citation>
    <scope>NUCLEOTIDE SEQUENCE [LARGE SCALE GENOMIC DNA]</scope>
    <source>
        <strain evidence="7">UH-Slu-Lm8-n1</strain>
    </source>
</reference>
<dbReference type="SUPFAM" id="SSF81653">
    <property type="entry name" value="Calcium ATPase, transduction domain A"/>
    <property type="match status" value="1"/>
</dbReference>
<feature type="domain" description="P-type ATPase A" evidence="5">
    <location>
        <begin position="196"/>
        <end position="257"/>
    </location>
</feature>
<dbReference type="EMBL" id="KN835426">
    <property type="protein sequence ID" value="KIK37850.1"/>
    <property type="molecule type" value="Genomic_DNA"/>
</dbReference>
<feature type="signal peptide" evidence="4">
    <location>
        <begin position="1"/>
        <end position="17"/>
    </location>
</feature>
<dbReference type="GO" id="GO:0005886">
    <property type="term" value="C:plasma membrane"/>
    <property type="evidence" value="ECO:0007669"/>
    <property type="project" value="TreeGrafter"/>
</dbReference>
<dbReference type="InterPro" id="IPR059000">
    <property type="entry name" value="ATPase_P-type_domA"/>
</dbReference>
<dbReference type="AlphaFoldDB" id="A0A0C9ZK53"/>
<dbReference type="InterPro" id="IPR023298">
    <property type="entry name" value="ATPase_P-typ_TM_dom_sf"/>
</dbReference>
<organism evidence="6 7">
    <name type="scientific">Suillus luteus UH-Slu-Lm8-n1</name>
    <dbReference type="NCBI Taxonomy" id="930992"/>
    <lineage>
        <taxon>Eukaryota</taxon>
        <taxon>Fungi</taxon>
        <taxon>Dikarya</taxon>
        <taxon>Basidiomycota</taxon>
        <taxon>Agaricomycotina</taxon>
        <taxon>Agaricomycetes</taxon>
        <taxon>Agaricomycetidae</taxon>
        <taxon>Boletales</taxon>
        <taxon>Suillineae</taxon>
        <taxon>Suillaceae</taxon>
        <taxon>Suillus</taxon>
    </lineage>
</organism>
<name>A0A0C9ZK53_9AGAM</name>
<keyword evidence="3" id="KW-0812">Transmembrane</keyword>
<dbReference type="GO" id="GO:0005388">
    <property type="term" value="F:P-type calcium transporter activity"/>
    <property type="evidence" value="ECO:0007669"/>
    <property type="project" value="TreeGrafter"/>
</dbReference>
<keyword evidence="7" id="KW-1185">Reference proteome</keyword>
<evidence type="ECO:0000256" key="2">
    <source>
        <dbReference type="ARBA" id="ARBA00022842"/>
    </source>
</evidence>
<evidence type="ECO:0000256" key="1">
    <source>
        <dbReference type="ARBA" id="ARBA00004127"/>
    </source>
</evidence>
<dbReference type="PANTHER" id="PTHR24093">
    <property type="entry name" value="CATION TRANSPORTING ATPASE"/>
    <property type="match status" value="1"/>
</dbReference>
<keyword evidence="3" id="KW-0472">Membrane</keyword>
<protein>
    <recommendedName>
        <fullName evidence="5">P-type ATPase A domain-containing protein</fullName>
    </recommendedName>
</protein>
<reference evidence="6 7" key="1">
    <citation type="submission" date="2014-04" db="EMBL/GenBank/DDBJ databases">
        <authorList>
            <consortium name="DOE Joint Genome Institute"/>
            <person name="Kuo A."/>
            <person name="Ruytinx J."/>
            <person name="Rineau F."/>
            <person name="Colpaert J."/>
            <person name="Kohler A."/>
            <person name="Nagy L.G."/>
            <person name="Floudas D."/>
            <person name="Copeland A."/>
            <person name="Barry K.W."/>
            <person name="Cichocki N."/>
            <person name="Veneault-Fourrey C."/>
            <person name="LaButti K."/>
            <person name="Lindquist E.A."/>
            <person name="Lipzen A."/>
            <person name="Lundell T."/>
            <person name="Morin E."/>
            <person name="Murat C."/>
            <person name="Sun H."/>
            <person name="Tunlid A."/>
            <person name="Henrissat B."/>
            <person name="Grigoriev I.V."/>
            <person name="Hibbett D.S."/>
            <person name="Martin F."/>
            <person name="Nordberg H.P."/>
            <person name="Cantor M.N."/>
            <person name="Hua S.X."/>
        </authorList>
    </citation>
    <scope>NUCLEOTIDE SEQUENCE [LARGE SCALE GENOMIC DNA]</scope>
    <source>
        <strain evidence="6 7">UH-Slu-Lm8-n1</strain>
    </source>
</reference>
<evidence type="ECO:0000259" key="5">
    <source>
        <dbReference type="Pfam" id="PF00122"/>
    </source>
</evidence>
<dbReference type="HOGENOM" id="CLU_1006708_0_0_1"/>
<evidence type="ECO:0000256" key="3">
    <source>
        <dbReference type="SAM" id="Phobius"/>
    </source>
</evidence>
<keyword evidence="3" id="KW-1133">Transmembrane helix</keyword>
<keyword evidence="4" id="KW-0732">Signal</keyword>
<feature type="transmembrane region" description="Helical" evidence="3">
    <location>
        <begin position="157"/>
        <end position="176"/>
    </location>
</feature>
<comment type="subcellular location">
    <subcellularLocation>
        <location evidence="1">Endomembrane system</location>
        <topology evidence="1">Multi-pass membrane protein</topology>
    </subcellularLocation>
</comment>
<dbReference type="SUPFAM" id="SSF81665">
    <property type="entry name" value="Calcium ATPase, transmembrane domain M"/>
    <property type="match status" value="1"/>
</dbReference>
<evidence type="ECO:0000313" key="7">
    <source>
        <dbReference type="Proteomes" id="UP000054485"/>
    </source>
</evidence>
<proteinExistence type="predicted"/>
<dbReference type="OrthoDB" id="3352408at2759"/>
<dbReference type="GO" id="GO:0006874">
    <property type="term" value="P:intracellular calcium ion homeostasis"/>
    <property type="evidence" value="ECO:0007669"/>
    <property type="project" value="TreeGrafter"/>
</dbReference>
<dbReference type="InParanoid" id="A0A0C9ZK53"/>
<keyword evidence="2" id="KW-0460">Magnesium</keyword>
<gene>
    <name evidence="6" type="ORF">CY34DRAFT_774182</name>
</gene>
<feature type="chain" id="PRO_5002206855" description="P-type ATPase A domain-containing protein" evidence="4">
    <location>
        <begin position="18"/>
        <end position="277"/>
    </location>
</feature>
<dbReference type="STRING" id="930992.A0A0C9ZK53"/>
<dbReference type="GO" id="GO:0012505">
    <property type="term" value="C:endomembrane system"/>
    <property type="evidence" value="ECO:0007669"/>
    <property type="project" value="UniProtKB-SubCell"/>
</dbReference>
<feature type="non-terminal residue" evidence="6">
    <location>
        <position position="277"/>
    </location>
</feature>
<accession>A0A0C9ZK53</accession>
<dbReference type="PANTHER" id="PTHR24093:SF369">
    <property type="entry name" value="CALCIUM-TRANSPORTING ATPASE"/>
    <property type="match status" value="1"/>
</dbReference>
<dbReference type="Proteomes" id="UP000054485">
    <property type="component" value="Unassembled WGS sequence"/>
</dbReference>
<evidence type="ECO:0000256" key="4">
    <source>
        <dbReference type="SAM" id="SignalP"/>
    </source>
</evidence>
<dbReference type="Gene3D" id="2.70.150.10">
    <property type="entry name" value="Calcium-transporting ATPase, cytoplasmic transduction domain A"/>
    <property type="match status" value="1"/>
</dbReference>
<dbReference type="InterPro" id="IPR008250">
    <property type="entry name" value="ATPase_P-typ_transduc_dom_A_sf"/>
</dbReference>